<reference evidence="3" key="1">
    <citation type="journal article" date="2016" name="Nat. Genet.">
        <title>A high-quality carrot genome assembly provides new insights into carotenoid accumulation and asterid genome evolution.</title>
        <authorList>
            <person name="Iorizzo M."/>
            <person name="Ellison S."/>
            <person name="Senalik D."/>
            <person name="Zeng P."/>
            <person name="Satapoomin P."/>
            <person name="Huang J."/>
            <person name="Bowman M."/>
            <person name="Iovene M."/>
            <person name="Sanseverino W."/>
            <person name="Cavagnaro P."/>
            <person name="Yildiz M."/>
            <person name="Macko-Podgorni A."/>
            <person name="Moranska E."/>
            <person name="Grzebelus E."/>
            <person name="Grzebelus D."/>
            <person name="Ashrafi H."/>
            <person name="Zheng Z."/>
            <person name="Cheng S."/>
            <person name="Spooner D."/>
            <person name="Van Deynze A."/>
            <person name="Simon P."/>
        </authorList>
    </citation>
    <scope>NUCLEOTIDE SEQUENCE</scope>
    <source>
        <tissue evidence="3">Leaf</tissue>
    </source>
</reference>
<dbReference type="CDD" id="cd09247">
    <property type="entry name" value="BRO1_Alix_like_2"/>
    <property type="match status" value="1"/>
</dbReference>
<evidence type="ECO:0000256" key="1">
    <source>
        <dbReference type="ARBA" id="ARBA00008901"/>
    </source>
</evidence>
<gene>
    <name evidence="3" type="ORF">DCAR_0727159</name>
</gene>
<comment type="similarity">
    <text evidence="1">Belongs to the BROX family.</text>
</comment>
<evidence type="ECO:0000259" key="2">
    <source>
        <dbReference type="PROSITE" id="PS51180"/>
    </source>
</evidence>
<evidence type="ECO:0000313" key="4">
    <source>
        <dbReference type="Proteomes" id="UP000077755"/>
    </source>
</evidence>
<dbReference type="InterPro" id="IPR038499">
    <property type="entry name" value="BRO1_sf"/>
</dbReference>
<organism evidence="3 4">
    <name type="scientific">Daucus carota subsp. sativus</name>
    <name type="common">Carrot</name>
    <dbReference type="NCBI Taxonomy" id="79200"/>
    <lineage>
        <taxon>Eukaryota</taxon>
        <taxon>Viridiplantae</taxon>
        <taxon>Streptophyta</taxon>
        <taxon>Embryophyta</taxon>
        <taxon>Tracheophyta</taxon>
        <taxon>Spermatophyta</taxon>
        <taxon>Magnoliopsida</taxon>
        <taxon>eudicotyledons</taxon>
        <taxon>Gunneridae</taxon>
        <taxon>Pentapetalae</taxon>
        <taxon>asterids</taxon>
        <taxon>campanulids</taxon>
        <taxon>Apiales</taxon>
        <taxon>Apiaceae</taxon>
        <taxon>Apioideae</taxon>
        <taxon>Scandiceae</taxon>
        <taxon>Daucinae</taxon>
        <taxon>Daucus</taxon>
        <taxon>Daucus sect. Daucus</taxon>
    </lineage>
</organism>
<evidence type="ECO:0000313" key="3">
    <source>
        <dbReference type="EMBL" id="WOH07726.1"/>
    </source>
</evidence>
<accession>A0AAF0XJS5</accession>
<dbReference type="InterPro" id="IPR004328">
    <property type="entry name" value="BRO1_dom"/>
</dbReference>
<feature type="domain" description="BRO1" evidence="2">
    <location>
        <begin position="1"/>
        <end position="380"/>
    </location>
</feature>
<reference evidence="3" key="2">
    <citation type="submission" date="2022-03" db="EMBL/GenBank/DDBJ databases">
        <title>Draft title - Genomic analysis of global carrot germplasm unveils the trajectory of domestication and the origin of high carotenoid orange carrot.</title>
        <authorList>
            <person name="Iorizzo M."/>
            <person name="Ellison S."/>
            <person name="Senalik D."/>
            <person name="Macko-Podgorni A."/>
            <person name="Grzebelus D."/>
            <person name="Bostan H."/>
            <person name="Rolling W."/>
            <person name="Curaba J."/>
            <person name="Simon P."/>
        </authorList>
    </citation>
    <scope>NUCLEOTIDE SEQUENCE</scope>
    <source>
        <tissue evidence="3">Leaf</tissue>
    </source>
</reference>
<dbReference type="PANTHER" id="PTHR23032">
    <property type="entry name" value="BRO1 DOMAIN-CONTAINING PROTEIN BROX"/>
    <property type="match status" value="1"/>
</dbReference>
<keyword evidence="4" id="KW-1185">Reference proteome</keyword>
<dbReference type="EMBL" id="CP093349">
    <property type="protein sequence ID" value="WOH07726.1"/>
    <property type="molecule type" value="Genomic_DNA"/>
</dbReference>
<dbReference type="Gene3D" id="1.25.40.280">
    <property type="entry name" value="alix/aip1 like domains"/>
    <property type="match status" value="1"/>
</dbReference>
<dbReference type="InterPro" id="IPR038898">
    <property type="entry name" value="BROX"/>
</dbReference>
<dbReference type="PANTHER" id="PTHR23032:SF20">
    <property type="entry name" value="ENDOSOMAL TARGETING BRO1-LIKE DOMAIN-CONTAINING PROTEIN"/>
    <property type="match status" value="1"/>
</dbReference>
<protein>
    <recommendedName>
        <fullName evidence="2">BRO1 domain-containing protein</fullName>
    </recommendedName>
</protein>
<dbReference type="SMART" id="SM01041">
    <property type="entry name" value="BRO1"/>
    <property type="match status" value="1"/>
</dbReference>
<dbReference type="PROSITE" id="PS51180">
    <property type="entry name" value="BRO1"/>
    <property type="match status" value="1"/>
</dbReference>
<sequence>MLQQHFSDPLKLKTKKIIFEDVFIAHDSGTLEQLKELSSKRRMIEESINERSSITMAVAREMSGGSTLQCEQDLQKLEKYLPLLENFIHQVNMVSDSSRMLQWTSELRISWSSALTSSSFFSFLGQKFFQIDSLLFELSMMLFLNGALLREWAFELLSKDLVQSATLFRRAAGVYHYLANEVLPSLQPALPPERPPEVTSSVCSIVSLICLAEAQAVITMKSEEKGNTQSLLAKLHYGVVQLLDEATVILHSVTEDRKDISARFVEFISFSKVIHELRSNVYRAESLKADGQIGVAIGALRKALLTAQINLQGNESWRLVLNQEADKLTRMLEKYEHENDFVWHDKIPAQYESPISEGTRIVKFIPYHPQRWERALSFIM</sequence>
<dbReference type="Pfam" id="PF03097">
    <property type="entry name" value="BRO1"/>
    <property type="match status" value="1"/>
</dbReference>
<dbReference type="KEGG" id="dcr:108193324"/>
<proteinExistence type="inferred from homology"/>
<dbReference type="Proteomes" id="UP000077755">
    <property type="component" value="Chromosome 7"/>
</dbReference>
<dbReference type="AlphaFoldDB" id="A0AAF0XJS5"/>
<name>A0AAF0XJS5_DAUCS</name>